<feature type="coiled-coil region" evidence="1">
    <location>
        <begin position="331"/>
        <end position="365"/>
    </location>
</feature>
<dbReference type="EMBL" id="CP041690">
    <property type="protein sequence ID" value="QEE20533.1"/>
    <property type="molecule type" value="Genomic_DNA"/>
</dbReference>
<proteinExistence type="predicted"/>
<reference evidence="2 3" key="1">
    <citation type="journal article" date="2015" name="Int. J. Syst. Evol. Microbiol.">
        <title>Youhaiella tibetensis gen. nov., sp. nov., isolated from subsurface sediment.</title>
        <authorList>
            <person name="Wang Y.X."/>
            <person name="Huang F.Q."/>
            <person name="Nogi Y."/>
            <person name="Pang S.J."/>
            <person name="Wang P.K."/>
            <person name="Lv J."/>
        </authorList>
    </citation>
    <scope>NUCLEOTIDE SEQUENCE [LARGE SCALE GENOMIC DNA]</scope>
    <source>
        <strain evidence="3">fig4</strain>
    </source>
</reference>
<accession>A0A5B9DN34</accession>
<dbReference type="KEGG" id="yti:FNA67_10280"/>
<dbReference type="AlphaFoldDB" id="A0A5B9DN34"/>
<name>A0A5B9DN34_9HYPH</name>
<evidence type="ECO:0000313" key="3">
    <source>
        <dbReference type="Proteomes" id="UP000321062"/>
    </source>
</evidence>
<gene>
    <name evidence="2" type="ORF">FNA67_10280</name>
</gene>
<dbReference type="RefSeq" id="WP_147655972.1">
    <property type="nucleotide sequence ID" value="NZ_BMFM01000001.1"/>
</dbReference>
<sequence length="376" mass="41551">MSRFWHVPLNEEGKRSAADGLSKQARVWAMKVWTATGTLLFAMVVSGSGAQFPKGNGQMSDDDDDEFDGGALDSRIREALKRFEERISALERSAKTDAADIRQTFLEDFHDGNPERAPDTPAMATEVAALLSAFVKRRSEVADIVGQILIRKDMALESASMRLAVEAAEVATSALRELPAVYAWLDDWAAGRDPGSPPDVDTLQKVIATQEALRHIQQRVREAGTNVAVNIEMLADIVDLRVQYLHEFKLANLKLSPEETLERIMSRFKDQPTSIARAAALQLLKGTVLAIVTPVVERQLPWSTIVDISERLQVAIIGKRLDTDPSGTDALMILKRNLADQAEALETLLADCRRFEKELTTLSSEVLETPPEGVRH</sequence>
<evidence type="ECO:0000313" key="2">
    <source>
        <dbReference type="EMBL" id="QEE20533.1"/>
    </source>
</evidence>
<keyword evidence="3" id="KW-1185">Reference proteome</keyword>
<dbReference type="Proteomes" id="UP000321062">
    <property type="component" value="Chromosome"/>
</dbReference>
<organism evidence="2 3">
    <name type="scientific">Paradevosia tibetensis</name>
    <dbReference type="NCBI Taxonomy" id="1447062"/>
    <lineage>
        <taxon>Bacteria</taxon>
        <taxon>Pseudomonadati</taxon>
        <taxon>Pseudomonadota</taxon>
        <taxon>Alphaproteobacteria</taxon>
        <taxon>Hyphomicrobiales</taxon>
        <taxon>Devosiaceae</taxon>
        <taxon>Paradevosia</taxon>
    </lineage>
</organism>
<evidence type="ECO:0000256" key="1">
    <source>
        <dbReference type="SAM" id="Coils"/>
    </source>
</evidence>
<keyword evidence="1" id="KW-0175">Coiled coil</keyword>
<protein>
    <submittedName>
        <fullName evidence="2">Uncharacterized protein</fullName>
    </submittedName>
</protein>